<dbReference type="Pfam" id="PF01884">
    <property type="entry name" value="PcrB"/>
    <property type="match status" value="1"/>
</dbReference>
<dbReference type="CDD" id="cd02812">
    <property type="entry name" value="PcrB_like"/>
    <property type="match status" value="1"/>
</dbReference>
<proteinExistence type="inferred from homology"/>
<feature type="binding site" evidence="9">
    <location>
        <begin position="224"/>
        <end position="225"/>
    </location>
    <ligand>
        <name>sn-glycerol 1-phosphate</name>
        <dbReference type="ChEBI" id="CHEBI:57685"/>
    </ligand>
</feature>
<dbReference type="OrthoDB" id="9807235at2"/>
<dbReference type="SUPFAM" id="SSF51395">
    <property type="entry name" value="FMN-linked oxidoreductases"/>
    <property type="match status" value="1"/>
</dbReference>
<gene>
    <name evidence="10" type="ORF">SAMN03080598_03209</name>
</gene>
<comment type="similarity">
    <text evidence="9">Belongs to the GGGP/HepGP synthase family. Group II subfamily.</text>
</comment>
<feature type="binding site" evidence="9">
    <location>
        <position position="50"/>
    </location>
    <ligand>
        <name>Mg(2+)</name>
        <dbReference type="ChEBI" id="CHEBI:18420"/>
    </ligand>
</feature>
<evidence type="ECO:0000256" key="1">
    <source>
        <dbReference type="ARBA" id="ARBA00022516"/>
    </source>
</evidence>
<dbReference type="PANTHER" id="PTHR40029">
    <property type="match status" value="1"/>
</dbReference>
<keyword evidence="4 9" id="KW-0460">Magnesium</keyword>
<dbReference type="EMBL" id="FNVR01000022">
    <property type="protein sequence ID" value="SEG28398.1"/>
    <property type="molecule type" value="Genomic_DNA"/>
</dbReference>
<dbReference type="NCBIfam" id="TIGR01768">
    <property type="entry name" value="GGGP-family"/>
    <property type="match status" value="1"/>
</dbReference>
<feature type="binding site" evidence="9">
    <location>
        <position position="24"/>
    </location>
    <ligand>
        <name>Mg(2+)</name>
        <dbReference type="ChEBI" id="CHEBI:18420"/>
    </ligand>
</feature>
<dbReference type="HAMAP" id="MF_00112">
    <property type="entry name" value="GGGP_HepGP_synthase"/>
    <property type="match status" value="1"/>
</dbReference>
<organism evidence="10 11">
    <name type="scientific">Algoriphagus boritolerans DSM 17298 = JCM 18970</name>
    <dbReference type="NCBI Taxonomy" id="1120964"/>
    <lineage>
        <taxon>Bacteria</taxon>
        <taxon>Pseudomonadati</taxon>
        <taxon>Bacteroidota</taxon>
        <taxon>Cytophagia</taxon>
        <taxon>Cytophagales</taxon>
        <taxon>Cyclobacteriaceae</taxon>
        <taxon>Algoriphagus</taxon>
    </lineage>
</organism>
<comment type="caution">
    <text evidence="9">Lacks conserved residue(s) required for the propagation of feature annotation.</text>
</comment>
<keyword evidence="5 9" id="KW-0443">Lipid metabolism</keyword>
<keyword evidence="3 9" id="KW-0479">Metal-binding</keyword>
<dbReference type="InterPro" id="IPR039074">
    <property type="entry name" value="GGGP/HepGP_synthase_I"/>
</dbReference>
<accession>A0A1H5YWL8</accession>
<comment type="function">
    <text evidence="9">Prenyltransferase that catalyzes the transfer of the geranylgeranyl moiety of geranylgeranyl diphosphate (GGPP) to the C3 hydroxyl of sn-glycerol-1-phosphate (G1P).</text>
</comment>
<evidence type="ECO:0000256" key="3">
    <source>
        <dbReference type="ARBA" id="ARBA00022723"/>
    </source>
</evidence>
<dbReference type="InterPro" id="IPR038597">
    <property type="entry name" value="GGGP/HepGP_synthase_sf"/>
</dbReference>
<dbReference type="GO" id="GO:0120536">
    <property type="term" value="F:heptaprenylglyceryl phosphate synthase activity"/>
    <property type="evidence" value="ECO:0007669"/>
    <property type="project" value="UniProtKB-ARBA"/>
</dbReference>
<dbReference type="GO" id="GO:0046474">
    <property type="term" value="P:glycerophospholipid biosynthetic process"/>
    <property type="evidence" value="ECO:0007669"/>
    <property type="project" value="UniProtKB-UniRule"/>
</dbReference>
<protein>
    <recommendedName>
        <fullName evidence="9">Geranylgeranylglyceryl phosphate synthase</fullName>
        <shortName evidence="9">GGGP synthase</shortName>
        <shortName evidence="9">GGGPS</shortName>
        <ecNumber evidence="9">2.5.1.41</ecNumber>
    </recommendedName>
    <alternativeName>
        <fullName evidence="9">(S)-3-O-geranylgeranylglyceryl phosphate synthase</fullName>
    </alternativeName>
    <alternativeName>
        <fullName evidence="9">Phosphoglycerol geranylgeranyltransferase</fullName>
    </alternativeName>
</protein>
<dbReference type="GO" id="GO:0005737">
    <property type="term" value="C:cytoplasm"/>
    <property type="evidence" value="ECO:0007669"/>
    <property type="project" value="InterPro"/>
</dbReference>
<keyword evidence="6 9" id="KW-0594">Phospholipid biosynthesis</keyword>
<keyword evidence="11" id="KW-1185">Reference proteome</keyword>
<evidence type="ECO:0000256" key="4">
    <source>
        <dbReference type="ARBA" id="ARBA00022842"/>
    </source>
</evidence>
<dbReference type="EC" id="2.5.1.41" evidence="9"/>
<keyword evidence="2 9" id="KW-0808">Transferase</keyword>
<dbReference type="NCBIfam" id="TIGR01769">
    <property type="entry name" value="GGGP"/>
    <property type="match status" value="1"/>
</dbReference>
<name>A0A1H5YWL8_9BACT</name>
<dbReference type="RefSeq" id="WP_103925830.1">
    <property type="nucleotide sequence ID" value="NZ_FNVR01000022.1"/>
</dbReference>
<evidence type="ECO:0000313" key="11">
    <source>
        <dbReference type="Proteomes" id="UP000236736"/>
    </source>
</evidence>
<dbReference type="GO" id="GO:0000287">
    <property type="term" value="F:magnesium ion binding"/>
    <property type="evidence" value="ECO:0007669"/>
    <property type="project" value="UniProtKB-UniRule"/>
</dbReference>
<dbReference type="AlphaFoldDB" id="A0A1H5YWL8"/>
<dbReference type="GO" id="GO:0047294">
    <property type="term" value="F:phosphoglycerol geranylgeranyltransferase activity"/>
    <property type="evidence" value="ECO:0007669"/>
    <property type="project" value="UniProtKB-UniRule"/>
</dbReference>
<evidence type="ECO:0000256" key="6">
    <source>
        <dbReference type="ARBA" id="ARBA00023209"/>
    </source>
</evidence>
<evidence type="ECO:0000256" key="8">
    <source>
        <dbReference type="ARBA" id="ARBA00047288"/>
    </source>
</evidence>
<dbReference type="Proteomes" id="UP000236736">
    <property type="component" value="Unassembled WGS sequence"/>
</dbReference>
<comment type="cofactor">
    <cofactor evidence="9">
        <name>Mg(2+)</name>
        <dbReference type="ChEBI" id="CHEBI:18420"/>
    </cofactor>
</comment>
<evidence type="ECO:0000256" key="2">
    <source>
        <dbReference type="ARBA" id="ARBA00022679"/>
    </source>
</evidence>
<dbReference type="Gene3D" id="3.20.20.390">
    <property type="entry name" value="FMN-linked oxidoreductases"/>
    <property type="match status" value="1"/>
</dbReference>
<sequence>MKTVSKLLKNLSKSRRKGVAWLVDPEKELDLEQFSWIGNSGLDLILVGGSSFSAGYFDKTVQQLRKIGRSIPICIFPGSYLQLSQKADAILFMVLISGRNPEFLISHQVKAALEVQESGLEVLPTGYILVNNGELLSVHSVSQTLPLSNDDPDFVKSTALAGKFMGMRFFYLDAGSGASVPVSSGVISAVKNAVKSPLIVGGGLTDSEKVRKAFDAGADLIVLGNAIEKDPGFLSEVLDIKRWYNHSLNIN</sequence>
<dbReference type="PANTHER" id="PTHR40029:SF2">
    <property type="entry name" value="HEPTAPRENYLGLYCERYL PHOSPHATE SYNTHASE"/>
    <property type="match status" value="1"/>
</dbReference>
<reference evidence="11" key="1">
    <citation type="submission" date="2016-10" db="EMBL/GenBank/DDBJ databases">
        <authorList>
            <person name="Varghese N."/>
            <person name="Submissions S."/>
        </authorList>
    </citation>
    <scope>NUCLEOTIDE SEQUENCE [LARGE SCALE GENOMIC DNA]</scope>
    <source>
        <strain evidence="11">DSM 17298</strain>
    </source>
</reference>
<keyword evidence="7 9" id="KW-1208">Phospholipid metabolism</keyword>
<comment type="catalytic activity">
    <reaction evidence="8 9">
        <text>sn-glycerol 1-phosphate + (2E,6E,10E)-geranylgeranyl diphosphate = sn-3-O-(geranylgeranyl)glycerol 1-phosphate + diphosphate</text>
        <dbReference type="Rhea" id="RHEA:23404"/>
        <dbReference type="ChEBI" id="CHEBI:33019"/>
        <dbReference type="ChEBI" id="CHEBI:57677"/>
        <dbReference type="ChEBI" id="CHEBI:57685"/>
        <dbReference type="ChEBI" id="CHEBI:58756"/>
        <dbReference type="EC" id="2.5.1.41"/>
    </reaction>
</comment>
<dbReference type="STRING" id="1120964.GCA_001313265_04895"/>
<feature type="binding site" evidence="9">
    <location>
        <begin position="202"/>
        <end position="203"/>
    </location>
    <ligand>
        <name>sn-glycerol 1-phosphate</name>
        <dbReference type="ChEBI" id="CHEBI:57685"/>
    </ligand>
</feature>
<feature type="binding site" evidence="9">
    <location>
        <begin position="171"/>
        <end position="177"/>
    </location>
    <ligand>
        <name>sn-glycerol 1-phosphate</name>
        <dbReference type="ChEBI" id="CHEBI:57685"/>
    </ligand>
</feature>
<evidence type="ECO:0000256" key="7">
    <source>
        <dbReference type="ARBA" id="ARBA00023264"/>
    </source>
</evidence>
<evidence type="ECO:0000256" key="5">
    <source>
        <dbReference type="ARBA" id="ARBA00023098"/>
    </source>
</evidence>
<keyword evidence="1 9" id="KW-0444">Lipid biosynthesis</keyword>
<dbReference type="InterPro" id="IPR008205">
    <property type="entry name" value="GGGP_HepGP_synthase"/>
</dbReference>
<dbReference type="InterPro" id="IPR010946">
    <property type="entry name" value="GGGP_synth"/>
</dbReference>
<evidence type="ECO:0000313" key="10">
    <source>
        <dbReference type="EMBL" id="SEG28398.1"/>
    </source>
</evidence>
<evidence type="ECO:0000256" key="9">
    <source>
        <dbReference type="HAMAP-Rule" id="MF_00112"/>
    </source>
</evidence>